<dbReference type="PANTHER" id="PTHR11138:SF5">
    <property type="entry name" value="METHIONYL-TRNA FORMYLTRANSFERASE, MITOCHONDRIAL"/>
    <property type="match status" value="1"/>
</dbReference>
<dbReference type="PANTHER" id="PTHR11138">
    <property type="entry name" value="METHIONYL-TRNA FORMYLTRANSFERASE"/>
    <property type="match status" value="1"/>
</dbReference>
<dbReference type="InterPro" id="IPR036477">
    <property type="entry name" value="Formyl_transf_N_sf"/>
</dbReference>
<feature type="domain" description="Formyl transferase N-terminal" evidence="1">
    <location>
        <begin position="86"/>
        <end position="186"/>
    </location>
</feature>
<evidence type="ECO:0000259" key="1">
    <source>
        <dbReference type="Pfam" id="PF00551"/>
    </source>
</evidence>
<dbReference type="Gene3D" id="3.40.50.12230">
    <property type="match status" value="1"/>
</dbReference>
<dbReference type="SUPFAM" id="SSF53328">
    <property type="entry name" value="Formyltransferase"/>
    <property type="match status" value="1"/>
</dbReference>
<proteinExistence type="predicted"/>
<sequence>MEKPLSAVFVTEVSSVTAPMLARWANSGHRIVAVVVPGPRAGKRFSFSVLRRRLRRRFALISHPGHAIPALIEFSPPYDWDTLGPRLSASGADLLICFGYGKRIPRTVLELFPNGGLNLHPALLPHYRGPHPIHRLVIDQTHEAHGGVTLHEMTSGFDEGDILAQIGFAAEDWHSAATVNRALADAMAVLAADVAPEFCRGRLAGSPQPDGAYVWAQIERGPLIVGARSSSEHVARLCRIVGSSVPVSVLIDAKPVRLAQPIRRLGPPTGEAAKYRWGLVAFDCADARVVHLAYNRLSRLLLRWQSKPR</sequence>
<name>A0ABU4YDW2_9HYPH</name>
<evidence type="ECO:0000313" key="3">
    <source>
        <dbReference type="Proteomes" id="UP001280156"/>
    </source>
</evidence>
<dbReference type="Proteomes" id="UP001280156">
    <property type="component" value="Unassembled WGS sequence"/>
</dbReference>
<accession>A0ABU4YDW2</accession>
<comment type="caution">
    <text evidence="2">The sequence shown here is derived from an EMBL/GenBank/DDBJ whole genome shotgun (WGS) entry which is preliminary data.</text>
</comment>
<organism evidence="2 3">
    <name type="scientific">Mesorhizobium humile</name>
    <dbReference type="NCBI Taxonomy" id="3072313"/>
    <lineage>
        <taxon>Bacteria</taxon>
        <taxon>Pseudomonadati</taxon>
        <taxon>Pseudomonadota</taxon>
        <taxon>Alphaproteobacteria</taxon>
        <taxon>Hyphomicrobiales</taxon>
        <taxon>Phyllobacteriaceae</taxon>
        <taxon>Mesorhizobium</taxon>
    </lineage>
</organism>
<dbReference type="EMBL" id="JAVIIV010000001">
    <property type="protein sequence ID" value="MDX8484104.1"/>
    <property type="molecule type" value="Genomic_DNA"/>
</dbReference>
<dbReference type="InterPro" id="IPR002376">
    <property type="entry name" value="Formyl_transf_N"/>
</dbReference>
<dbReference type="Pfam" id="PF00551">
    <property type="entry name" value="Formyl_trans_N"/>
    <property type="match status" value="1"/>
</dbReference>
<dbReference type="RefSeq" id="WP_320294313.1">
    <property type="nucleotide sequence ID" value="NZ_JAVIIU010000002.1"/>
</dbReference>
<gene>
    <name evidence="2" type="ORF">RFM52_02765</name>
</gene>
<keyword evidence="3" id="KW-1185">Reference proteome</keyword>
<reference evidence="2 3" key="1">
    <citation type="submission" date="2023-08" db="EMBL/GenBank/DDBJ databases">
        <title>Implementing the SeqCode for naming new Mesorhizobium species isolated from Vachellia karroo root nodules.</title>
        <authorList>
            <person name="Van Lill M."/>
        </authorList>
    </citation>
    <scope>NUCLEOTIDE SEQUENCE [LARGE SCALE GENOMIC DNA]</scope>
    <source>
        <strain evidence="2 3">VK2B</strain>
    </source>
</reference>
<evidence type="ECO:0000313" key="2">
    <source>
        <dbReference type="EMBL" id="MDX8484104.1"/>
    </source>
</evidence>
<protein>
    <submittedName>
        <fullName evidence="2">Formyltransferase family protein</fullName>
    </submittedName>
</protein>